<keyword evidence="5 9" id="KW-0547">Nucleotide-binding</keyword>
<feature type="short sequence motif" description="'HIGH' region" evidence="9">
    <location>
        <begin position="12"/>
        <end position="22"/>
    </location>
</feature>
<dbReference type="Pfam" id="PF09334">
    <property type="entry name" value="tRNA-synt_1g"/>
    <property type="match status" value="1"/>
</dbReference>
<dbReference type="Pfam" id="PF19303">
    <property type="entry name" value="Anticodon_3"/>
    <property type="match status" value="1"/>
</dbReference>
<dbReference type="EC" id="6.1.1.10" evidence="9"/>
<evidence type="ECO:0000256" key="7">
    <source>
        <dbReference type="ARBA" id="ARBA00022917"/>
    </source>
</evidence>
<dbReference type="PANTHER" id="PTHR43326">
    <property type="entry name" value="METHIONYL-TRNA SYNTHETASE"/>
    <property type="match status" value="1"/>
</dbReference>
<reference evidence="12 13" key="1">
    <citation type="submission" date="2024-09" db="EMBL/GenBank/DDBJ databases">
        <authorList>
            <person name="Sun Q."/>
            <person name="Mori K."/>
        </authorList>
    </citation>
    <scope>NUCLEOTIDE SEQUENCE [LARGE SCALE GENOMIC DNA]</scope>
    <source>
        <strain evidence="12 13">NCAIM B.02537</strain>
    </source>
</reference>
<dbReference type="InterPro" id="IPR033911">
    <property type="entry name" value="MetRS_core"/>
</dbReference>
<evidence type="ECO:0000256" key="8">
    <source>
        <dbReference type="ARBA" id="ARBA00023146"/>
    </source>
</evidence>
<sequence length="518" mass="58380">MAEPFYITTAISYPNGKPHIGHAYEAIAADVIARFQRQMGRDVRFQTGTDEHGLKMAQKARELGLEPKQLADQMSQHFIDMCDGLNVSYDVFQRTTEPRHHNASQELWRRMEASGDLYLDRYEGWYSVRDEAYYDESELIAGEGGDKLSPQGTPVEWTVEESWFFRLSAYQDKLVALLENEDFVRPESRRNEMLAFVRSGLRDLSISRTSFDWGVKVPGSDNHVMYVWVDALTNYLTGLGFPDESGDFARYWPCNLHLIGKDITRFHTVYWPAFLMSAGIALPRHVFSHGFLLNRGQKESKSLGNVTDPMGLAERFGVDSLRYFLMREVAFGQDGSYSVEAIVARCNAELANSFGNLAQRTLSQIFKNCDGYLPEITEHAAEDFALFELVDEAATKHLPESFAALEFSVGLEHWMAAIFACNQYVDAQAPWTLRKTDPARMQTVLATLFISIAQLAVAAIPVMPDSAAKLLDQMGIAPELRSYAAIQSHWYSPLAESGFRLSQPVGVFPRLEAPVEDA</sequence>
<gene>
    <name evidence="9 12" type="primary">metG</name>
    <name evidence="12" type="ORF">ACFFF7_07070</name>
</gene>
<dbReference type="InterPro" id="IPR023457">
    <property type="entry name" value="Met-tRNA_synth_2"/>
</dbReference>
<dbReference type="NCBIfam" id="NF008900">
    <property type="entry name" value="PRK12267.1"/>
    <property type="match status" value="1"/>
</dbReference>
<dbReference type="CDD" id="cd07957">
    <property type="entry name" value="Anticodon_Ia_Met"/>
    <property type="match status" value="1"/>
</dbReference>
<evidence type="ECO:0000256" key="3">
    <source>
        <dbReference type="ARBA" id="ARBA00022490"/>
    </source>
</evidence>
<comment type="similarity">
    <text evidence="9">Belongs to the class-I aminoacyl-tRNA synthetase family. MetG type 2B subfamily.</text>
</comment>
<dbReference type="InterPro" id="IPR015413">
    <property type="entry name" value="Methionyl/Leucyl_tRNA_Synth"/>
</dbReference>
<keyword evidence="8 9" id="KW-0030">Aminoacyl-tRNA synthetase</keyword>
<dbReference type="Proteomes" id="UP001589943">
    <property type="component" value="Unassembled WGS sequence"/>
</dbReference>
<dbReference type="InterPro" id="IPR041872">
    <property type="entry name" value="Anticodon_Met"/>
</dbReference>
<feature type="domain" description="Methionyl/Leucyl tRNA synthetase" evidence="10">
    <location>
        <begin position="6"/>
        <end position="362"/>
    </location>
</feature>
<evidence type="ECO:0000259" key="11">
    <source>
        <dbReference type="Pfam" id="PF19303"/>
    </source>
</evidence>
<evidence type="ECO:0000256" key="6">
    <source>
        <dbReference type="ARBA" id="ARBA00022840"/>
    </source>
</evidence>
<comment type="catalytic activity">
    <reaction evidence="9">
        <text>tRNA(Met) + L-methionine + ATP = L-methionyl-tRNA(Met) + AMP + diphosphate</text>
        <dbReference type="Rhea" id="RHEA:13481"/>
        <dbReference type="Rhea" id="RHEA-COMP:9667"/>
        <dbReference type="Rhea" id="RHEA-COMP:9698"/>
        <dbReference type="ChEBI" id="CHEBI:30616"/>
        <dbReference type="ChEBI" id="CHEBI:33019"/>
        <dbReference type="ChEBI" id="CHEBI:57844"/>
        <dbReference type="ChEBI" id="CHEBI:78442"/>
        <dbReference type="ChEBI" id="CHEBI:78530"/>
        <dbReference type="ChEBI" id="CHEBI:456215"/>
        <dbReference type="EC" id="6.1.1.10"/>
    </reaction>
</comment>
<dbReference type="SUPFAM" id="SSF47323">
    <property type="entry name" value="Anticodon-binding domain of a subclass of class I aminoacyl-tRNA synthetases"/>
    <property type="match status" value="1"/>
</dbReference>
<comment type="function">
    <text evidence="1 9">Is required not only for elongation of protein synthesis but also for the initiation of all mRNA translation through initiator tRNA(fMet) aminoacylation.</text>
</comment>
<dbReference type="PRINTS" id="PR01041">
    <property type="entry name" value="TRNASYNTHMET"/>
</dbReference>
<keyword evidence="13" id="KW-1185">Reference proteome</keyword>
<keyword evidence="7 9" id="KW-0648">Protein biosynthesis</keyword>
<keyword evidence="4 9" id="KW-0436">Ligase</keyword>
<evidence type="ECO:0000313" key="12">
    <source>
        <dbReference type="EMBL" id="MFC0589171.1"/>
    </source>
</evidence>
<dbReference type="PANTHER" id="PTHR43326:SF1">
    <property type="entry name" value="METHIONINE--TRNA LIGASE, MITOCHONDRIAL"/>
    <property type="match status" value="1"/>
</dbReference>
<comment type="subcellular location">
    <subcellularLocation>
        <location evidence="2 9">Cytoplasm</location>
    </subcellularLocation>
</comment>
<evidence type="ECO:0000256" key="9">
    <source>
        <dbReference type="HAMAP-Rule" id="MF_01228"/>
    </source>
</evidence>
<proteinExistence type="inferred from homology"/>
<dbReference type="InterPro" id="IPR014729">
    <property type="entry name" value="Rossmann-like_a/b/a_fold"/>
</dbReference>
<comment type="subunit">
    <text evidence="9">Monomer.</text>
</comment>
<dbReference type="EMBL" id="JBHLTL010000004">
    <property type="protein sequence ID" value="MFC0589171.1"/>
    <property type="molecule type" value="Genomic_DNA"/>
</dbReference>
<dbReference type="RefSeq" id="WP_379480671.1">
    <property type="nucleotide sequence ID" value="NZ_JBHLTL010000004.1"/>
</dbReference>
<dbReference type="SUPFAM" id="SSF52374">
    <property type="entry name" value="Nucleotidylyl transferase"/>
    <property type="match status" value="1"/>
</dbReference>
<evidence type="ECO:0000256" key="4">
    <source>
        <dbReference type="ARBA" id="ARBA00022598"/>
    </source>
</evidence>
<organism evidence="12 13">
    <name type="scientific">Novosphingobium aquiterrae</name>
    <dbReference type="NCBI Taxonomy" id="624388"/>
    <lineage>
        <taxon>Bacteria</taxon>
        <taxon>Pseudomonadati</taxon>
        <taxon>Pseudomonadota</taxon>
        <taxon>Alphaproteobacteria</taxon>
        <taxon>Sphingomonadales</taxon>
        <taxon>Sphingomonadaceae</taxon>
        <taxon>Novosphingobium</taxon>
    </lineage>
</organism>
<dbReference type="GO" id="GO:0004825">
    <property type="term" value="F:methionine-tRNA ligase activity"/>
    <property type="evidence" value="ECO:0007669"/>
    <property type="project" value="UniProtKB-EC"/>
</dbReference>
<dbReference type="HAMAP" id="MF_01228">
    <property type="entry name" value="Met_tRNA_synth_type2"/>
    <property type="match status" value="1"/>
</dbReference>
<comment type="caution">
    <text evidence="12">The sequence shown here is derived from an EMBL/GenBank/DDBJ whole genome shotgun (WGS) entry which is preliminary data.</text>
</comment>
<accession>A0ABV6PH71</accession>
<evidence type="ECO:0000256" key="2">
    <source>
        <dbReference type="ARBA" id="ARBA00004496"/>
    </source>
</evidence>
<evidence type="ECO:0000313" key="13">
    <source>
        <dbReference type="Proteomes" id="UP001589943"/>
    </source>
</evidence>
<protein>
    <recommendedName>
        <fullName evidence="9">Methionine--tRNA ligase</fullName>
        <ecNumber evidence="9">6.1.1.10</ecNumber>
    </recommendedName>
    <alternativeName>
        <fullName evidence="9">Methionyl-tRNA synthetase</fullName>
        <shortName evidence="9">MetRS</shortName>
    </alternativeName>
</protein>
<dbReference type="PROSITE" id="PS00178">
    <property type="entry name" value="AA_TRNA_LIGASE_I"/>
    <property type="match status" value="1"/>
</dbReference>
<dbReference type="CDD" id="cd00814">
    <property type="entry name" value="MetRS_core"/>
    <property type="match status" value="1"/>
</dbReference>
<evidence type="ECO:0000256" key="1">
    <source>
        <dbReference type="ARBA" id="ARBA00003314"/>
    </source>
</evidence>
<dbReference type="InterPro" id="IPR014758">
    <property type="entry name" value="Met-tRNA_synth"/>
</dbReference>
<dbReference type="InterPro" id="IPR009080">
    <property type="entry name" value="tRNAsynth_Ia_anticodon-bd"/>
</dbReference>
<evidence type="ECO:0000256" key="5">
    <source>
        <dbReference type="ARBA" id="ARBA00022741"/>
    </source>
</evidence>
<dbReference type="Gene3D" id="2.170.220.10">
    <property type="match status" value="1"/>
</dbReference>
<keyword evidence="6 9" id="KW-0067">ATP-binding</keyword>
<dbReference type="Gene3D" id="1.10.730.10">
    <property type="entry name" value="Isoleucyl-tRNA Synthetase, Domain 1"/>
    <property type="match status" value="1"/>
</dbReference>
<dbReference type="Gene3D" id="3.40.50.620">
    <property type="entry name" value="HUPs"/>
    <property type="match status" value="1"/>
</dbReference>
<name>A0ABV6PH71_9SPHN</name>
<feature type="domain" description="Methionyl-tRNA synthetase anticodon-binding" evidence="11">
    <location>
        <begin position="375"/>
        <end position="477"/>
    </location>
</feature>
<comment type="caution">
    <text evidence="9">Lacks conserved residue(s) required for the propagation of feature annotation.</text>
</comment>
<dbReference type="NCBIfam" id="TIGR00398">
    <property type="entry name" value="metG"/>
    <property type="match status" value="1"/>
</dbReference>
<keyword evidence="3 9" id="KW-0963">Cytoplasm</keyword>
<dbReference type="InterPro" id="IPR001412">
    <property type="entry name" value="aa-tRNA-synth_I_CS"/>
</dbReference>
<evidence type="ECO:0000259" key="10">
    <source>
        <dbReference type="Pfam" id="PF09334"/>
    </source>
</evidence>